<gene>
    <name evidence="2" type="ORF">CLODIP_2_CD07406</name>
</gene>
<evidence type="ECO:0000256" key="1">
    <source>
        <dbReference type="SAM" id="Phobius"/>
    </source>
</evidence>
<evidence type="ECO:0008006" key="4">
    <source>
        <dbReference type="Google" id="ProtNLM"/>
    </source>
</evidence>
<sequence length="122" mass="12524">MENFKTMFGVGAPPGFAAAASSFHAGSQTLTTISSGSLSALFTNSNVSGSQQAITLLDNARGALAFSTYPGLQVFVTKDCCCGKSSFFGGLLGATVSIIAIGTVIFIGYCLLDDDDDDDDDD</sequence>
<keyword evidence="1" id="KW-0472">Membrane</keyword>
<evidence type="ECO:0000313" key="2">
    <source>
        <dbReference type="EMBL" id="CAB3380296.1"/>
    </source>
</evidence>
<keyword evidence="1" id="KW-1133">Transmembrane helix</keyword>
<name>A0A8S1DH12_9INSE</name>
<comment type="caution">
    <text evidence="2">The sequence shown here is derived from an EMBL/GenBank/DDBJ whole genome shotgun (WGS) entry which is preliminary data.</text>
</comment>
<accession>A0A8S1DH12</accession>
<proteinExistence type="predicted"/>
<dbReference type="Proteomes" id="UP000494165">
    <property type="component" value="Unassembled WGS sequence"/>
</dbReference>
<keyword evidence="1" id="KW-0812">Transmembrane</keyword>
<organism evidence="2 3">
    <name type="scientific">Cloeon dipterum</name>
    <dbReference type="NCBI Taxonomy" id="197152"/>
    <lineage>
        <taxon>Eukaryota</taxon>
        <taxon>Metazoa</taxon>
        <taxon>Ecdysozoa</taxon>
        <taxon>Arthropoda</taxon>
        <taxon>Hexapoda</taxon>
        <taxon>Insecta</taxon>
        <taxon>Pterygota</taxon>
        <taxon>Palaeoptera</taxon>
        <taxon>Ephemeroptera</taxon>
        <taxon>Pisciforma</taxon>
        <taxon>Baetidae</taxon>
        <taxon>Cloeon</taxon>
    </lineage>
</organism>
<keyword evidence="3" id="KW-1185">Reference proteome</keyword>
<reference evidence="2 3" key="1">
    <citation type="submission" date="2020-04" db="EMBL/GenBank/DDBJ databases">
        <authorList>
            <person name="Alioto T."/>
            <person name="Alioto T."/>
            <person name="Gomez Garrido J."/>
        </authorList>
    </citation>
    <scope>NUCLEOTIDE SEQUENCE [LARGE SCALE GENOMIC DNA]</scope>
</reference>
<protein>
    <recommendedName>
        <fullName evidence="4">Transmembrane protein</fullName>
    </recommendedName>
</protein>
<feature type="transmembrane region" description="Helical" evidence="1">
    <location>
        <begin position="87"/>
        <end position="112"/>
    </location>
</feature>
<dbReference type="EMBL" id="CADEPI010000204">
    <property type="protein sequence ID" value="CAB3380296.1"/>
    <property type="molecule type" value="Genomic_DNA"/>
</dbReference>
<dbReference type="AlphaFoldDB" id="A0A8S1DH12"/>
<evidence type="ECO:0000313" key="3">
    <source>
        <dbReference type="Proteomes" id="UP000494165"/>
    </source>
</evidence>